<keyword evidence="3" id="KW-1185">Reference proteome</keyword>
<reference evidence="2 3" key="1">
    <citation type="submission" date="2016-10" db="EMBL/GenBank/DDBJ databases">
        <authorList>
            <person name="Varghese N."/>
            <person name="Submissions S."/>
        </authorList>
    </citation>
    <scope>NUCLEOTIDE SEQUENCE [LARGE SCALE GENOMIC DNA]</scope>
    <source>
        <strain evidence="2 3">DSM 11449</strain>
    </source>
</reference>
<comment type="caution">
    <text evidence="2">The sequence shown here is derived from an EMBL/GenBank/DDBJ whole genome shotgun (WGS) entry which is preliminary data.</text>
</comment>
<proteinExistence type="predicted"/>
<dbReference type="Pfam" id="PF20274">
    <property type="entry name" value="cREC_REC"/>
    <property type="match status" value="1"/>
</dbReference>
<dbReference type="Proteomes" id="UP000182771">
    <property type="component" value="Unassembled WGS sequence"/>
</dbReference>
<dbReference type="AlphaFoldDB" id="A0A1H2T2L5"/>
<dbReference type="OrthoDB" id="709829at2"/>
<organism evidence="2 3">
    <name type="scientific">Capnocytophaga granulosa</name>
    <dbReference type="NCBI Taxonomy" id="45242"/>
    <lineage>
        <taxon>Bacteria</taxon>
        <taxon>Pseudomonadati</taxon>
        <taxon>Bacteroidota</taxon>
        <taxon>Flavobacteriia</taxon>
        <taxon>Flavobacteriales</taxon>
        <taxon>Flavobacteriaceae</taxon>
        <taxon>Capnocytophaga</taxon>
    </lineage>
</organism>
<accession>A0A1H2T2L5</accession>
<dbReference type="GeneID" id="85016169"/>
<name>A0A1H2T2L5_9FLAO</name>
<evidence type="ECO:0000313" key="3">
    <source>
        <dbReference type="Proteomes" id="UP000182771"/>
    </source>
</evidence>
<evidence type="ECO:0000259" key="1">
    <source>
        <dbReference type="Pfam" id="PF20274"/>
    </source>
</evidence>
<protein>
    <recommendedName>
        <fullName evidence="1">Cyclic-phosphate processing Receiver domain-containing protein</fullName>
    </recommendedName>
</protein>
<dbReference type="RefSeq" id="WP_016420329.1">
    <property type="nucleotide sequence ID" value="NZ_FNND01000002.1"/>
</dbReference>
<dbReference type="EMBL" id="FNND01000002">
    <property type="protein sequence ID" value="SDW38186.1"/>
    <property type="molecule type" value="Genomic_DNA"/>
</dbReference>
<dbReference type="InterPro" id="IPR046909">
    <property type="entry name" value="cREC_REC"/>
</dbReference>
<sequence>MQLYLDDLRPTPEGFDRVYSYEEFVAYLERKGLPDFISFDHDLGEDLSGYDCAKYLVEYCLVHQLPLPNYQVHSQNPVGKENIERLLENFRSFEV</sequence>
<evidence type="ECO:0000313" key="2">
    <source>
        <dbReference type="EMBL" id="SDW38186.1"/>
    </source>
</evidence>
<feature type="domain" description="Cyclic-phosphate processing Receiver" evidence="1">
    <location>
        <begin position="1"/>
        <end position="89"/>
    </location>
</feature>
<gene>
    <name evidence="2" type="ORF">SAMN05444420_10269</name>
</gene>